<keyword evidence="3 5" id="KW-0418">Kinase</keyword>
<dbReference type="PROSITE" id="PS00583">
    <property type="entry name" value="PFKB_KINASES_1"/>
    <property type="match status" value="1"/>
</dbReference>
<dbReference type="PANTHER" id="PTHR43085:SF57">
    <property type="entry name" value="CARBOHYDRATE KINASE PFKB DOMAIN-CONTAINING PROTEIN"/>
    <property type="match status" value="1"/>
</dbReference>
<dbReference type="SUPFAM" id="SSF53613">
    <property type="entry name" value="Ribokinase-like"/>
    <property type="match status" value="1"/>
</dbReference>
<dbReference type="CDD" id="cd01167">
    <property type="entry name" value="bac_FRK"/>
    <property type="match status" value="1"/>
</dbReference>
<evidence type="ECO:0000313" key="6">
    <source>
        <dbReference type="Proteomes" id="UP000824161"/>
    </source>
</evidence>
<dbReference type="GO" id="GO:0016301">
    <property type="term" value="F:kinase activity"/>
    <property type="evidence" value="ECO:0007669"/>
    <property type="project" value="UniProtKB-KW"/>
</dbReference>
<dbReference type="PANTHER" id="PTHR43085">
    <property type="entry name" value="HEXOKINASE FAMILY MEMBER"/>
    <property type="match status" value="1"/>
</dbReference>
<reference evidence="5" key="2">
    <citation type="journal article" date="2021" name="PeerJ">
        <title>Extensive microbial diversity within the chicken gut microbiome revealed by metagenomics and culture.</title>
        <authorList>
            <person name="Gilroy R."/>
            <person name="Ravi A."/>
            <person name="Getino M."/>
            <person name="Pursley I."/>
            <person name="Horton D.L."/>
            <person name="Alikhan N.F."/>
            <person name="Baker D."/>
            <person name="Gharbi K."/>
            <person name="Hall N."/>
            <person name="Watson M."/>
            <person name="Adriaenssens E.M."/>
            <person name="Foster-Nyarko E."/>
            <person name="Jarju S."/>
            <person name="Secka A."/>
            <person name="Antonio M."/>
            <person name="Oren A."/>
            <person name="Chaudhuri R.R."/>
            <person name="La Ragione R."/>
            <person name="Hildebrand F."/>
            <person name="Pallen M.J."/>
        </authorList>
    </citation>
    <scope>NUCLEOTIDE SEQUENCE</scope>
    <source>
        <strain evidence="5">1383</strain>
    </source>
</reference>
<dbReference type="Gene3D" id="3.40.1190.20">
    <property type="match status" value="1"/>
</dbReference>
<evidence type="ECO:0000256" key="2">
    <source>
        <dbReference type="ARBA" id="ARBA00022679"/>
    </source>
</evidence>
<comment type="caution">
    <text evidence="5">The sequence shown here is derived from an EMBL/GenBank/DDBJ whole genome shotgun (WGS) entry which is preliminary data.</text>
</comment>
<evidence type="ECO:0000256" key="1">
    <source>
        <dbReference type="ARBA" id="ARBA00010688"/>
    </source>
</evidence>
<evidence type="ECO:0000256" key="3">
    <source>
        <dbReference type="ARBA" id="ARBA00022777"/>
    </source>
</evidence>
<dbReference type="AlphaFoldDB" id="A0A9D1H9D5"/>
<protein>
    <submittedName>
        <fullName evidence="5">Carbohydrate kinase</fullName>
    </submittedName>
</protein>
<sequence length="296" mass="32070">MVKTVVGIGEVLWDVFPQGKRLGGAPANFAWNMAQLGFRARLLTAVGRDEGGREILRELSSAGLDADVQQTDYPTGSVQVETDAAGVPTYRFRADVAWDHLRFTEAEAAMAASADCVCYGTLASRSAGTARSLEAFLQVVARRRTACRVFDVNLRQDFYSRELIERLLGLSDVVKVNEEELEILAGMWLPGAGDREEKCRELLARFGLRLVVLTCGGQGSLVVCSDGEISRKSSPVIEIADTVGAGDAFTAGFCAGLLGGKRLERCHELGVELASFVCSRPGAMQQIPQALREKFF</sequence>
<keyword evidence="2" id="KW-0808">Transferase</keyword>
<feature type="domain" description="Carbohydrate kinase PfkB" evidence="4">
    <location>
        <begin position="19"/>
        <end position="289"/>
    </location>
</feature>
<dbReference type="InterPro" id="IPR029056">
    <property type="entry name" value="Ribokinase-like"/>
</dbReference>
<accession>A0A9D1H9D5</accession>
<evidence type="ECO:0000313" key="5">
    <source>
        <dbReference type="EMBL" id="HIT97801.1"/>
    </source>
</evidence>
<proteinExistence type="inferred from homology"/>
<dbReference type="InterPro" id="IPR050306">
    <property type="entry name" value="PfkB_Carbo_kinase"/>
</dbReference>
<dbReference type="InterPro" id="IPR002173">
    <property type="entry name" value="Carboh/pur_kinase_PfkB_CS"/>
</dbReference>
<dbReference type="EMBL" id="DVLY01000072">
    <property type="protein sequence ID" value="HIT97801.1"/>
    <property type="molecule type" value="Genomic_DNA"/>
</dbReference>
<reference evidence="5" key="1">
    <citation type="submission" date="2020-10" db="EMBL/GenBank/DDBJ databases">
        <authorList>
            <person name="Gilroy R."/>
        </authorList>
    </citation>
    <scope>NUCLEOTIDE SEQUENCE</scope>
    <source>
        <strain evidence="5">1383</strain>
    </source>
</reference>
<name>A0A9D1H9D5_9FLAO</name>
<evidence type="ECO:0000259" key="4">
    <source>
        <dbReference type="Pfam" id="PF00294"/>
    </source>
</evidence>
<organism evidence="5 6">
    <name type="scientific">Candidatus Merdimorpha stercoravium</name>
    <dbReference type="NCBI Taxonomy" id="2840863"/>
    <lineage>
        <taxon>Bacteria</taxon>
        <taxon>Pseudomonadati</taxon>
        <taxon>Bacteroidota</taxon>
        <taxon>Flavobacteriia</taxon>
        <taxon>Flavobacteriales</taxon>
        <taxon>Candidatus Merdimorpha</taxon>
    </lineage>
</organism>
<comment type="similarity">
    <text evidence="1">Belongs to the carbohydrate kinase PfkB family.</text>
</comment>
<gene>
    <name evidence="5" type="ORF">IAC44_03085</name>
</gene>
<dbReference type="InterPro" id="IPR011611">
    <property type="entry name" value="PfkB_dom"/>
</dbReference>
<dbReference type="Pfam" id="PF00294">
    <property type="entry name" value="PfkB"/>
    <property type="match status" value="1"/>
</dbReference>
<dbReference type="Proteomes" id="UP000824161">
    <property type="component" value="Unassembled WGS sequence"/>
</dbReference>